<dbReference type="GO" id="GO:0005737">
    <property type="term" value="C:cytoplasm"/>
    <property type="evidence" value="ECO:0007669"/>
    <property type="project" value="TreeGrafter"/>
</dbReference>
<feature type="compositionally biased region" description="Basic and acidic residues" evidence="5">
    <location>
        <begin position="515"/>
        <end position="531"/>
    </location>
</feature>
<evidence type="ECO:0000256" key="5">
    <source>
        <dbReference type="SAM" id="MobiDB-lite"/>
    </source>
</evidence>
<evidence type="ECO:0000256" key="3">
    <source>
        <dbReference type="ARBA" id="ARBA00022701"/>
    </source>
</evidence>
<keyword evidence="7" id="KW-1185">Reference proteome</keyword>
<sequence length="621" mass="69767">MAVTDAQNPLVGEATCGTLLQKLQEIWDEVGESDEDRDKMLIQIEQECLDVYKKKVEQAAKSRVQLLEALSDAKIELARLLSALGEKSFAGIVSGLFDFVLYGPLKHKSKPEKTSGTIKEQLAAIAPALEQLWEQKAERVKEFSDVHSQIQKICGEIAGNLNINDAPAVDEADLSLKKLDEYHAQLQELQKEKSGRLHKVLEFVSSVHDLCAVLGMDFFSTVTDVHPSLIDSTGSQSKSISNDTLARLAKTVLALKEDKKQRLHKLQELTNQLIDLWNLMDTPMEERKLFDHVTCNMLASVDEVAAPGALTLDLIEQAEVEVERLDQLKASRMKEIAFRKQAELEEIYVHAHIEIDPEPAREKIMTLIDSGNVEPTELLADMDNQISRAKEEALSRKEILDKVEKWMSACEEESWLEDYNRDNCLILTLYDWKNSRVLMVNDEDENRYNASRGAHLNLKRAEKARILVNKIPALVDTLVAKTRAWEEDRGIQFAYDGVPLLAMLDEYAMLRQEREEEKRRMRDQKKFHEQQNTEQDAIFSARPSPARPVGTKKVVGPRANGSANGTPSRRLSLNSHQNGSSSATKGGRRDNRLSAPVNYVSISKDDAASHFSGTDTVSASP</sequence>
<accession>A0A8X8DES4</accession>
<dbReference type="InterPro" id="IPR007145">
    <property type="entry name" value="MAP65_Ase1_PRC1"/>
</dbReference>
<evidence type="ECO:0000313" key="6">
    <source>
        <dbReference type="EMBL" id="KAG6790190.1"/>
    </source>
</evidence>
<dbReference type="EMBL" id="JAAWWB010000002">
    <property type="protein sequence ID" value="KAG6790190.1"/>
    <property type="molecule type" value="Genomic_DNA"/>
</dbReference>
<dbReference type="Pfam" id="PF03999">
    <property type="entry name" value="MAP65_ASE1"/>
    <property type="match status" value="2"/>
</dbReference>
<dbReference type="GO" id="GO:0005874">
    <property type="term" value="C:microtubule"/>
    <property type="evidence" value="ECO:0007669"/>
    <property type="project" value="UniProtKB-KW"/>
</dbReference>
<dbReference type="GO" id="GO:0000911">
    <property type="term" value="P:cytokinesis by cell plate formation"/>
    <property type="evidence" value="ECO:0007669"/>
    <property type="project" value="TreeGrafter"/>
</dbReference>
<dbReference type="PANTHER" id="PTHR19321">
    <property type="entry name" value="PROTEIN REGULATOR OF CYTOKINESIS 1 PRC1-RELATED"/>
    <property type="match status" value="1"/>
</dbReference>
<dbReference type="AlphaFoldDB" id="A0A8X8DES4"/>
<gene>
    <name evidence="6" type="ORF">POTOM_006338</name>
</gene>
<keyword evidence="4" id="KW-0963">Cytoplasm</keyword>
<proteinExistence type="inferred from homology"/>
<organism evidence="6 7">
    <name type="scientific">Populus tomentosa</name>
    <name type="common">Chinese white poplar</name>
    <dbReference type="NCBI Taxonomy" id="118781"/>
    <lineage>
        <taxon>Eukaryota</taxon>
        <taxon>Viridiplantae</taxon>
        <taxon>Streptophyta</taxon>
        <taxon>Embryophyta</taxon>
        <taxon>Tracheophyta</taxon>
        <taxon>Spermatophyta</taxon>
        <taxon>Magnoliopsida</taxon>
        <taxon>eudicotyledons</taxon>
        <taxon>Gunneridae</taxon>
        <taxon>Pentapetalae</taxon>
        <taxon>rosids</taxon>
        <taxon>fabids</taxon>
        <taxon>Malpighiales</taxon>
        <taxon>Salicaceae</taxon>
        <taxon>Saliceae</taxon>
        <taxon>Populus</taxon>
    </lineage>
</organism>
<feature type="compositionally biased region" description="Polar residues" evidence="5">
    <location>
        <begin position="611"/>
        <end position="621"/>
    </location>
</feature>
<reference evidence="6" key="1">
    <citation type="journal article" date="2020" name="bioRxiv">
        <title>Hybrid origin of Populus tomentosa Carr. identified through genome sequencing and phylogenomic analysis.</title>
        <authorList>
            <person name="An X."/>
            <person name="Gao K."/>
            <person name="Chen Z."/>
            <person name="Li J."/>
            <person name="Yang X."/>
            <person name="Yang X."/>
            <person name="Zhou J."/>
            <person name="Guo T."/>
            <person name="Zhao T."/>
            <person name="Huang S."/>
            <person name="Miao D."/>
            <person name="Khan W.U."/>
            <person name="Rao P."/>
            <person name="Ye M."/>
            <person name="Lei B."/>
            <person name="Liao W."/>
            <person name="Wang J."/>
            <person name="Ji L."/>
            <person name="Li Y."/>
            <person name="Guo B."/>
            <person name="Mustafa N.S."/>
            <person name="Li S."/>
            <person name="Yun Q."/>
            <person name="Keller S.R."/>
            <person name="Mao J."/>
            <person name="Zhang R."/>
            <person name="Strauss S.H."/>
        </authorList>
    </citation>
    <scope>NUCLEOTIDE SEQUENCE</scope>
    <source>
        <strain evidence="6">GM15</strain>
        <tissue evidence="6">Leaf</tissue>
    </source>
</reference>
<comment type="similarity">
    <text evidence="2">Belongs to the MAP65/ASE1 family.</text>
</comment>
<dbReference type="Proteomes" id="UP000886885">
    <property type="component" value="Chromosome 1D"/>
</dbReference>
<dbReference type="OrthoDB" id="642895at2759"/>
<protein>
    <submittedName>
        <fullName evidence="6">Uncharacterized protein</fullName>
    </submittedName>
</protein>
<dbReference type="PANTHER" id="PTHR19321:SF41">
    <property type="entry name" value="FASCETTO-RELATED"/>
    <property type="match status" value="1"/>
</dbReference>
<name>A0A8X8DES4_POPTO</name>
<keyword evidence="3" id="KW-0493">Microtubule</keyword>
<feature type="compositionally biased region" description="Polar residues" evidence="5">
    <location>
        <begin position="561"/>
        <end position="584"/>
    </location>
</feature>
<feature type="region of interest" description="Disordered" evidence="5">
    <location>
        <begin position="515"/>
        <end position="621"/>
    </location>
</feature>
<keyword evidence="4" id="KW-0206">Cytoskeleton</keyword>
<comment type="subcellular location">
    <subcellularLocation>
        <location evidence="1">Cytoplasm</location>
        <location evidence="1">Cytoskeleton</location>
    </subcellularLocation>
</comment>
<evidence type="ECO:0000313" key="7">
    <source>
        <dbReference type="Proteomes" id="UP000886885"/>
    </source>
</evidence>
<evidence type="ECO:0000256" key="4">
    <source>
        <dbReference type="ARBA" id="ARBA00023212"/>
    </source>
</evidence>
<dbReference type="GO" id="GO:0000226">
    <property type="term" value="P:microtubule cytoskeleton organization"/>
    <property type="evidence" value="ECO:0007669"/>
    <property type="project" value="InterPro"/>
</dbReference>
<dbReference type="GO" id="GO:0005819">
    <property type="term" value="C:spindle"/>
    <property type="evidence" value="ECO:0007669"/>
    <property type="project" value="TreeGrafter"/>
</dbReference>
<evidence type="ECO:0000256" key="2">
    <source>
        <dbReference type="ARBA" id="ARBA00006187"/>
    </source>
</evidence>
<dbReference type="GO" id="GO:0008017">
    <property type="term" value="F:microtubule binding"/>
    <property type="evidence" value="ECO:0007669"/>
    <property type="project" value="InterPro"/>
</dbReference>
<evidence type="ECO:0000256" key="1">
    <source>
        <dbReference type="ARBA" id="ARBA00004245"/>
    </source>
</evidence>
<comment type="caution">
    <text evidence="6">The sequence shown here is derived from an EMBL/GenBank/DDBJ whole genome shotgun (WGS) entry which is preliminary data.</text>
</comment>